<keyword evidence="9 16" id="KW-0418">Kinase</keyword>
<dbReference type="EMBL" id="AP010904">
    <property type="protein sequence ID" value="BAH75977.1"/>
    <property type="molecule type" value="Genomic_DNA"/>
</dbReference>
<dbReference type="SUPFAM" id="SSF47384">
    <property type="entry name" value="Homodimeric domain of signal transducing histidine kinase"/>
    <property type="match status" value="1"/>
</dbReference>
<dbReference type="PANTHER" id="PTHR43065">
    <property type="entry name" value="SENSOR HISTIDINE KINASE"/>
    <property type="match status" value="1"/>
</dbReference>
<dbReference type="CDD" id="cd00082">
    <property type="entry name" value="HisKA"/>
    <property type="match status" value="1"/>
</dbReference>
<feature type="domain" description="Histidine kinase" evidence="14">
    <location>
        <begin position="457"/>
        <end position="703"/>
    </location>
</feature>
<keyword evidence="11" id="KW-1133">Transmembrane helix</keyword>
<evidence type="ECO:0000256" key="13">
    <source>
        <dbReference type="ARBA" id="ARBA00023136"/>
    </source>
</evidence>
<dbReference type="EC" id="2.7.13.3" evidence="3"/>
<keyword evidence="13" id="KW-0472">Membrane</keyword>
<dbReference type="OrthoDB" id="9762798at2"/>
<evidence type="ECO:0000256" key="2">
    <source>
        <dbReference type="ARBA" id="ARBA00004651"/>
    </source>
</evidence>
<gene>
    <name evidence="16" type="ordered locus">DMR_24860</name>
</gene>
<dbReference type="Pfam" id="PF02518">
    <property type="entry name" value="HATPase_c"/>
    <property type="match status" value="1"/>
</dbReference>
<evidence type="ECO:0000259" key="15">
    <source>
        <dbReference type="PROSITE" id="PS50112"/>
    </source>
</evidence>
<dbReference type="InterPro" id="IPR035965">
    <property type="entry name" value="PAS-like_dom_sf"/>
</dbReference>
<comment type="subcellular location">
    <subcellularLocation>
        <location evidence="2">Cell membrane</location>
        <topology evidence="2">Multi-pass membrane protein</topology>
    </subcellularLocation>
</comment>
<dbReference type="PROSITE" id="PS50109">
    <property type="entry name" value="HIS_KIN"/>
    <property type="match status" value="1"/>
</dbReference>
<keyword evidence="6" id="KW-0808">Transferase</keyword>
<dbReference type="STRING" id="573370.DMR_24860"/>
<evidence type="ECO:0000256" key="1">
    <source>
        <dbReference type="ARBA" id="ARBA00000085"/>
    </source>
</evidence>
<evidence type="ECO:0000256" key="12">
    <source>
        <dbReference type="ARBA" id="ARBA00023012"/>
    </source>
</evidence>
<reference evidence="16 17" key="1">
    <citation type="journal article" date="2009" name="Genome Res.">
        <title>Whole genome sequence of Desulfovibrio magneticus strain RS-1 revealed common gene clusters in magnetotactic bacteria.</title>
        <authorList>
            <person name="Nakazawa H."/>
            <person name="Arakaki A."/>
            <person name="Narita-Yamada S."/>
            <person name="Yashiro I."/>
            <person name="Jinno K."/>
            <person name="Aoki N."/>
            <person name="Tsuruyama A."/>
            <person name="Okamura Y."/>
            <person name="Tanikawa S."/>
            <person name="Fujita N."/>
            <person name="Takeyama H."/>
            <person name="Matsunaga T."/>
        </authorList>
    </citation>
    <scope>NUCLEOTIDE SEQUENCE [LARGE SCALE GENOMIC DNA]</scope>
    <source>
        <strain evidence="17">ATCC 700980 / DSM 13731 / RS-1</strain>
    </source>
</reference>
<dbReference type="SUPFAM" id="SSF103190">
    <property type="entry name" value="Sensory domain-like"/>
    <property type="match status" value="1"/>
</dbReference>
<dbReference type="SMART" id="SM00387">
    <property type="entry name" value="HATPase_c"/>
    <property type="match status" value="1"/>
</dbReference>
<dbReference type="PRINTS" id="PR00344">
    <property type="entry name" value="BCTRLSENSOR"/>
</dbReference>
<comment type="catalytic activity">
    <reaction evidence="1">
        <text>ATP + protein L-histidine = ADP + protein N-phospho-L-histidine.</text>
        <dbReference type="EC" id="2.7.13.3"/>
    </reaction>
</comment>
<dbReference type="CDD" id="cd12914">
    <property type="entry name" value="PDC1_DGC_like"/>
    <property type="match status" value="1"/>
</dbReference>
<keyword evidence="5" id="KW-0597">Phosphoprotein</keyword>
<dbReference type="Gene3D" id="3.30.450.20">
    <property type="entry name" value="PAS domain"/>
    <property type="match status" value="2"/>
</dbReference>
<dbReference type="HOGENOM" id="CLU_011141_0_0_7"/>
<dbReference type="Proteomes" id="UP000009071">
    <property type="component" value="Chromosome"/>
</dbReference>
<proteinExistence type="predicted"/>
<dbReference type="Pfam" id="PF02743">
    <property type="entry name" value="dCache_1"/>
    <property type="match status" value="1"/>
</dbReference>
<evidence type="ECO:0000256" key="3">
    <source>
        <dbReference type="ARBA" id="ARBA00012438"/>
    </source>
</evidence>
<dbReference type="InterPro" id="IPR036890">
    <property type="entry name" value="HATPase_C_sf"/>
</dbReference>
<dbReference type="InterPro" id="IPR003594">
    <property type="entry name" value="HATPase_dom"/>
</dbReference>
<dbReference type="SUPFAM" id="SSF55785">
    <property type="entry name" value="PYP-like sensor domain (PAS domain)"/>
    <property type="match status" value="1"/>
</dbReference>
<dbReference type="Pfam" id="PF13426">
    <property type="entry name" value="PAS_9"/>
    <property type="match status" value="1"/>
</dbReference>
<dbReference type="Gene3D" id="1.10.287.130">
    <property type="match status" value="1"/>
</dbReference>
<dbReference type="InterPro" id="IPR005467">
    <property type="entry name" value="His_kinase_dom"/>
</dbReference>
<dbReference type="SUPFAM" id="SSF55874">
    <property type="entry name" value="ATPase domain of HSP90 chaperone/DNA topoisomerase II/histidine kinase"/>
    <property type="match status" value="1"/>
</dbReference>
<evidence type="ECO:0000256" key="4">
    <source>
        <dbReference type="ARBA" id="ARBA00022475"/>
    </source>
</evidence>
<dbReference type="GO" id="GO:0005886">
    <property type="term" value="C:plasma membrane"/>
    <property type="evidence" value="ECO:0007669"/>
    <property type="project" value="UniProtKB-SubCell"/>
</dbReference>
<organism evidence="16 17">
    <name type="scientific">Solidesulfovibrio magneticus (strain ATCC 700980 / DSM 13731 / RS-1)</name>
    <name type="common">Desulfovibrio magneticus</name>
    <dbReference type="NCBI Taxonomy" id="573370"/>
    <lineage>
        <taxon>Bacteria</taxon>
        <taxon>Pseudomonadati</taxon>
        <taxon>Thermodesulfobacteriota</taxon>
        <taxon>Desulfovibrionia</taxon>
        <taxon>Desulfovibrionales</taxon>
        <taxon>Desulfovibrionaceae</taxon>
        <taxon>Solidesulfovibrio</taxon>
    </lineage>
</organism>
<dbReference type="InterPro" id="IPR000014">
    <property type="entry name" value="PAS"/>
</dbReference>
<evidence type="ECO:0000256" key="6">
    <source>
        <dbReference type="ARBA" id="ARBA00022679"/>
    </source>
</evidence>
<evidence type="ECO:0000256" key="10">
    <source>
        <dbReference type="ARBA" id="ARBA00022840"/>
    </source>
</evidence>
<dbReference type="NCBIfam" id="TIGR00229">
    <property type="entry name" value="sensory_box"/>
    <property type="match status" value="1"/>
</dbReference>
<accession>C4XTI0</accession>
<evidence type="ECO:0000313" key="17">
    <source>
        <dbReference type="Proteomes" id="UP000009071"/>
    </source>
</evidence>
<dbReference type="GO" id="GO:0005524">
    <property type="term" value="F:ATP binding"/>
    <property type="evidence" value="ECO:0007669"/>
    <property type="project" value="UniProtKB-KW"/>
</dbReference>
<protein>
    <recommendedName>
        <fullName evidence="3">histidine kinase</fullName>
        <ecNumber evidence="3">2.7.13.3</ecNumber>
    </recommendedName>
</protein>
<dbReference type="InterPro" id="IPR033479">
    <property type="entry name" value="dCache_1"/>
</dbReference>
<sequence>MKRLTRRVQFNAALDRPLLPILLTVFVGACLSTVLAYVYTKHVVEDLANAQIKQSLSLLDHEITVEVRDVLAQARFLSREKVLLFGLESSYLGSSAREAATRKLEEYIKDDVFQRYYLMNTNGQIVLASDQSLAGKLDVSDRRYYLQARAGEPTIETIAVSRVSGSPILVASFPIKSSANTVDGVLVIIRDTETFARSLLSKVRIGIHGGGFIIDENGVVLARPSWSSGNAFSVGEETKFIVNSAESNEIVNYVRDGVQRISLTKRNAITGWLLVVEAEKAEIVAPVNHLAAVNVGVSILILVVVAVSLNALRKVLKNLRDSESRFSSLFLLSPDSIMLTDLGTNKVLDVNERFLELFNTNRERIVGRNFMDVGLFLNGQSETVSLMSQEESVSNVEVVVQVAEGRELVFSMSCQTVDTGAVRYRMSVLRDITELHKAHEMMIQTEKMISIGGIAAGIAHEINNPLGIVLQAAQNIVQRIRLDFKKNHDVAHKISVNLEDVVRYIEARQVDVFVHDIKDAAVRASAIIRHMLDFSRKSESKRAVCDLSAIIERAVVLAASDYDLKKNYDFKRISIERDFPEIVQPIHCTETEIEQVILNILRNAAQALASADPPVASPKIIVRMISEADMVRVEIEDNGPGVPPEIQRRIFEPFYTTKAPGVGTGLGLSVSYFIVTKGHGGRMGVQSVIGEGAVFFIELPTDQALEKPL</sequence>
<evidence type="ECO:0000256" key="9">
    <source>
        <dbReference type="ARBA" id="ARBA00022777"/>
    </source>
</evidence>
<keyword evidence="17" id="KW-1185">Reference proteome</keyword>
<keyword evidence="8" id="KW-0547">Nucleotide-binding</keyword>
<dbReference type="AlphaFoldDB" id="C4XTI0"/>
<dbReference type="PROSITE" id="PS50112">
    <property type="entry name" value="PAS"/>
    <property type="match status" value="1"/>
</dbReference>
<evidence type="ECO:0000256" key="11">
    <source>
        <dbReference type="ARBA" id="ARBA00022989"/>
    </source>
</evidence>
<dbReference type="PROSITE" id="PS51257">
    <property type="entry name" value="PROKAR_LIPOPROTEIN"/>
    <property type="match status" value="1"/>
</dbReference>
<evidence type="ECO:0000256" key="5">
    <source>
        <dbReference type="ARBA" id="ARBA00022553"/>
    </source>
</evidence>
<dbReference type="InterPro" id="IPR003661">
    <property type="entry name" value="HisK_dim/P_dom"/>
</dbReference>
<evidence type="ECO:0000256" key="7">
    <source>
        <dbReference type="ARBA" id="ARBA00022692"/>
    </source>
</evidence>
<dbReference type="InterPro" id="IPR029151">
    <property type="entry name" value="Sensor-like_sf"/>
</dbReference>
<evidence type="ECO:0000259" key="14">
    <source>
        <dbReference type="PROSITE" id="PS50109"/>
    </source>
</evidence>
<dbReference type="KEGG" id="dma:DMR_24860"/>
<dbReference type="InterPro" id="IPR004358">
    <property type="entry name" value="Sig_transdc_His_kin-like_C"/>
</dbReference>
<keyword evidence="12" id="KW-0902">Two-component regulatory system</keyword>
<dbReference type="SMART" id="SM00388">
    <property type="entry name" value="HisKA"/>
    <property type="match status" value="1"/>
</dbReference>
<dbReference type="RefSeq" id="WP_015861156.1">
    <property type="nucleotide sequence ID" value="NC_012796.1"/>
</dbReference>
<keyword evidence="10" id="KW-0067">ATP-binding</keyword>
<dbReference type="eggNOG" id="COG4191">
    <property type="taxonomic scope" value="Bacteria"/>
</dbReference>
<dbReference type="InterPro" id="IPR036097">
    <property type="entry name" value="HisK_dim/P_sf"/>
</dbReference>
<keyword evidence="4" id="KW-1003">Cell membrane</keyword>
<feature type="domain" description="PAS" evidence="15">
    <location>
        <begin position="322"/>
        <end position="371"/>
    </location>
</feature>
<keyword evidence="7" id="KW-0812">Transmembrane</keyword>
<evidence type="ECO:0000313" key="16">
    <source>
        <dbReference type="EMBL" id="BAH75977.1"/>
    </source>
</evidence>
<dbReference type="PANTHER" id="PTHR43065:SF42">
    <property type="entry name" value="TWO-COMPONENT SENSOR PPRA"/>
    <property type="match status" value="1"/>
</dbReference>
<dbReference type="GO" id="GO:0000155">
    <property type="term" value="F:phosphorelay sensor kinase activity"/>
    <property type="evidence" value="ECO:0007669"/>
    <property type="project" value="InterPro"/>
</dbReference>
<name>C4XTI0_SOLM1</name>
<evidence type="ECO:0000256" key="8">
    <source>
        <dbReference type="ARBA" id="ARBA00022741"/>
    </source>
</evidence>
<dbReference type="Gene3D" id="3.30.565.10">
    <property type="entry name" value="Histidine kinase-like ATPase, C-terminal domain"/>
    <property type="match status" value="1"/>
</dbReference>